<protein>
    <recommendedName>
        <fullName evidence="4">ShKT domain-containing protein</fullName>
    </recommendedName>
</protein>
<keyword evidence="3" id="KW-0732">Signal</keyword>
<reference evidence="5" key="1">
    <citation type="submission" date="2021-05" db="EMBL/GenBank/DDBJ databases">
        <title>The genome of the haptophyte Pavlova lutheri (Diacronema luteri, Pavlovales) - a model for lipid biosynthesis in eukaryotic algae.</title>
        <authorList>
            <person name="Hulatt C.J."/>
            <person name="Posewitz M.C."/>
        </authorList>
    </citation>
    <scope>NUCLEOTIDE SEQUENCE</scope>
    <source>
        <strain evidence="5">NIVA-4/92</strain>
    </source>
</reference>
<evidence type="ECO:0000313" key="6">
    <source>
        <dbReference type="Proteomes" id="UP000751190"/>
    </source>
</evidence>
<sequence>MVLSRAGLGGRLALAIVLCVGACGSARAAEPASDRCVDLHSKTWCASRAPAGCVRPNVRKHCELSCGLCTGASQRRAGSQARQSRASDSSPPLEPALSVSRGMHARAAMQTTEPVGNADAAGNSRARENGAAGDDAGDWTGPSFATGALAFLACLAIVGGLVSCANQQRKKHRRRAKAVMLRDILASDDEEEDEMPLLGLGSTRYRGSSSTSLAHMPVFDFIRKEFRTLDNE</sequence>
<proteinExistence type="predicted"/>
<organism evidence="5 6">
    <name type="scientific">Diacronema lutheri</name>
    <name type="common">Unicellular marine alga</name>
    <name type="synonym">Monochrysis lutheri</name>
    <dbReference type="NCBI Taxonomy" id="2081491"/>
    <lineage>
        <taxon>Eukaryota</taxon>
        <taxon>Haptista</taxon>
        <taxon>Haptophyta</taxon>
        <taxon>Pavlovophyceae</taxon>
        <taxon>Pavlovales</taxon>
        <taxon>Pavlovaceae</taxon>
        <taxon>Diacronema</taxon>
    </lineage>
</organism>
<feature type="signal peptide" evidence="3">
    <location>
        <begin position="1"/>
        <end position="28"/>
    </location>
</feature>
<dbReference type="AlphaFoldDB" id="A0A8J5XX64"/>
<evidence type="ECO:0000256" key="1">
    <source>
        <dbReference type="SAM" id="MobiDB-lite"/>
    </source>
</evidence>
<comment type="caution">
    <text evidence="5">The sequence shown here is derived from an EMBL/GenBank/DDBJ whole genome shotgun (WGS) entry which is preliminary data.</text>
</comment>
<feature type="region of interest" description="Disordered" evidence="1">
    <location>
        <begin position="77"/>
        <end position="97"/>
    </location>
</feature>
<feature type="region of interest" description="Disordered" evidence="1">
    <location>
        <begin position="112"/>
        <end position="137"/>
    </location>
</feature>
<dbReference type="InterPro" id="IPR003582">
    <property type="entry name" value="ShKT_dom"/>
</dbReference>
<feature type="compositionally biased region" description="Low complexity" evidence="1">
    <location>
        <begin position="77"/>
        <end position="87"/>
    </location>
</feature>
<evidence type="ECO:0000259" key="4">
    <source>
        <dbReference type="Pfam" id="PF01549"/>
    </source>
</evidence>
<dbReference type="Pfam" id="PF01549">
    <property type="entry name" value="ShK"/>
    <property type="match status" value="1"/>
</dbReference>
<evidence type="ECO:0000256" key="2">
    <source>
        <dbReference type="SAM" id="Phobius"/>
    </source>
</evidence>
<feature type="transmembrane region" description="Helical" evidence="2">
    <location>
        <begin position="144"/>
        <end position="165"/>
    </location>
</feature>
<gene>
    <name evidence="5" type="ORF">KFE25_007041</name>
</gene>
<feature type="domain" description="ShKT" evidence="4">
    <location>
        <begin position="36"/>
        <end position="69"/>
    </location>
</feature>
<evidence type="ECO:0000313" key="5">
    <source>
        <dbReference type="EMBL" id="KAG8467989.1"/>
    </source>
</evidence>
<dbReference type="Proteomes" id="UP000751190">
    <property type="component" value="Unassembled WGS sequence"/>
</dbReference>
<dbReference type="EMBL" id="JAGTXO010000005">
    <property type="protein sequence ID" value="KAG8467989.1"/>
    <property type="molecule type" value="Genomic_DNA"/>
</dbReference>
<evidence type="ECO:0000256" key="3">
    <source>
        <dbReference type="SAM" id="SignalP"/>
    </source>
</evidence>
<feature type="chain" id="PRO_5035313727" description="ShKT domain-containing protein" evidence="3">
    <location>
        <begin position="29"/>
        <end position="232"/>
    </location>
</feature>
<keyword evidence="6" id="KW-1185">Reference proteome</keyword>
<keyword evidence="2" id="KW-0812">Transmembrane</keyword>
<name>A0A8J5XX64_DIALT</name>
<keyword evidence="2" id="KW-1133">Transmembrane helix</keyword>
<accession>A0A8J5XX64</accession>
<keyword evidence="2" id="KW-0472">Membrane</keyword>